<accession>A0A0F4YX95</accession>
<evidence type="ECO:0000313" key="5">
    <source>
        <dbReference type="Proteomes" id="UP000053958"/>
    </source>
</evidence>
<feature type="transmembrane region" description="Helical" evidence="2">
    <location>
        <begin position="728"/>
        <end position="753"/>
    </location>
</feature>
<feature type="region of interest" description="Disordered" evidence="1">
    <location>
        <begin position="412"/>
        <end position="435"/>
    </location>
</feature>
<keyword evidence="2" id="KW-1133">Transmembrane helix</keyword>
<evidence type="ECO:0000256" key="1">
    <source>
        <dbReference type="SAM" id="MobiDB-lite"/>
    </source>
</evidence>
<dbReference type="OrthoDB" id="5396681at2759"/>
<feature type="transmembrane region" description="Helical" evidence="2">
    <location>
        <begin position="667"/>
        <end position="687"/>
    </location>
</feature>
<dbReference type="STRING" id="1408163.A0A0F4YX95"/>
<reference evidence="4 5" key="1">
    <citation type="submission" date="2015-04" db="EMBL/GenBank/DDBJ databases">
        <authorList>
            <person name="Heijne W.H."/>
            <person name="Fedorova N.D."/>
            <person name="Nierman W.C."/>
            <person name="Vollebregt A.W."/>
            <person name="Zhao Z."/>
            <person name="Wu L."/>
            <person name="Kumar M."/>
            <person name="Stam H."/>
            <person name="van den Berg M.A."/>
            <person name="Pel H.J."/>
        </authorList>
    </citation>
    <scope>NUCLEOTIDE SEQUENCE [LARGE SCALE GENOMIC DNA]</scope>
    <source>
        <strain evidence="4 5">CBS 393.64</strain>
    </source>
</reference>
<feature type="region of interest" description="Disordered" evidence="1">
    <location>
        <begin position="463"/>
        <end position="505"/>
    </location>
</feature>
<feature type="transmembrane region" description="Helical" evidence="2">
    <location>
        <begin position="216"/>
        <end position="237"/>
    </location>
</feature>
<dbReference type="EMBL" id="LASV01000118">
    <property type="protein sequence ID" value="KKA22932.1"/>
    <property type="molecule type" value="Genomic_DNA"/>
</dbReference>
<dbReference type="Pfam" id="PF26616">
    <property type="entry name" value="CorA-like"/>
    <property type="match status" value="1"/>
</dbReference>
<dbReference type="AlphaFoldDB" id="A0A0F4YX95"/>
<dbReference type="GeneID" id="25315389"/>
<evidence type="ECO:0000259" key="3">
    <source>
        <dbReference type="Pfam" id="PF26616"/>
    </source>
</evidence>
<feature type="compositionally biased region" description="Polar residues" evidence="1">
    <location>
        <begin position="472"/>
        <end position="485"/>
    </location>
</feature>
<name>A0A0F4YX95_RASE3</name>
<gene>
    <name evidence="4" type="ORF">T310_3039</name>
</gene>
<dbReference type="Proteomes" id="UP000053958">
    <property type="component" value="Unassembled WGS sequence"/>
</dbReference>
<keyword evidence="2" id="KW-0812">Transmembrane</keyword>
<evidence type="ECO:0000313" key="4">
    <source>
        <dbReference type="EMBL" id="KKA22932.1"/>
    </source>
</evidence>
<sequence length="780" mass="89413">MVLEYIPTYRLTPETLQKYLEQLFPNHEINIKTNTADQYVVNLPQSLTELRIQSLNNSRVTLPPPARLGELRLRAARHSSVWYKKEDSKNPVSALKRPRNRVSKMVDQYDRLHAACNAADTYPKNLIRTQAFRHTLQSYRNRLHEQQQLLFDPNPKYTVVDLWEAYDGQDAFHPTSCKTVDALRVHFEVNRKDPRCRHVFIQAEHSRAPLDCSMEMFVYLLSFLQVMARFLDLIFAFGRQWLPKDFHYTAFRHENFLDTLEAKKFEIPKLGRSGREIRHCYNVWSVERSSAGGSPWSIRQTAVYHSFDMDTGRALWINVKGNDLMQKRITEATKTCRRLQAGSLTDLRGSFAATLVTHLILFEWCGENWRSYISSLESDLRKILKKVNNAPIDDVERALAVNPNALIQPLTSMNNTFPSSTPSRANSFSKGHAFSRQSTATDRSFVSNQFMSSKQRVLSGLTATTAGSGTGKQNRQPQLPQSPVSEKSVRPENGEQGDDGDGEDRFGVLQQFSFKELQQLHDIGANLHEASLVMKLNADVLIEVLEHYKTLTEAVGFPAAIKDGCSEGISEFFQRVRSIVRDLKMEQSRIETLMHMLEDGKSLFDGILQFRNMEINKLFAVNAHQSAQRMEEMTRDMHESTIKMEQVTESMHTIAAKTEKDTALMHIITLVTLVFLPGTFVAVRFGLPLYSLRKFTTSLTSNQTIFGSGLFQWDQNHPLEMPVWKPEFFALFAKICFPLMAGTLLIWLGAYWWASWRRGKKQEADEEQLLVDGDEHVQKA</sequence>
<proteinExistence type="predicted"/>
<feature type="domain" description="CorA-like transporter" evidence="3">
    <location>
        <begin position="115"/>
        <end position="387"/>
    </location>
</feature>
<keyword evidence="2" id="KW-0472">Membrane</keyword>
<dbReference type="RefSeq" id="XP_013329544.1">
    <property type="nucleotide sequence ID" value="XM_013474090.1"/>
</dbReference>
<protein>
    <recommendedName>
        <fullName evidence="3">CorA-like transporter domain-containing protein</fullName>
    </recommendedName>
</protein>
<evidence type="ECO:0000256" key="2">
    <source>
        <dbReference type="SAM" id="Phobius"/>
    </source>
</evidence>
<keyword evidence="5" id="KW-1185">Reference proteome</keyword>
<comment type="caution">
    <text evidence="4">The sequence shown here is derived from an EMBL/GenBank/DDBJ whole genome shotgun (WGS) entry which is preliminary data.</text>
</comment>
<dbReference type="InterPro" id="IPR058257">
    <property type="entry name" value="CorA-like_dom"/>
</dbReference>
<organism evidence="4 5">
    <name type="scientific">Rasamsonia emersonii (strain ATCC 16479 / CBS 393.64 / IMI 116815)</name>
    <dbReference type="NCBI Taxonomy" id="1408163"/>
    <lineage>
        <taxon>Eukaryota</taxon>
        <taxon>Fungi</taxon>
        <taxon>Dikarya</taxon>
        <taxon>Ascomycota</taxon>
        <taxon>Pezizomycotina</taxon>
        <taxon>Eurotiomycetes</taxon>
        <taxon>Eurotiomycetidae</taxon>
        <taxon>Eurotiales</taxon>
        <taxon>Trichocomaceae</taxon>
        <taxon>Rasamsonia</taxon>
    </lineage>
</organism>